<organism evidence="2 3">
    <name type="scientific">Mycoplasmopsis maculosa</name>
    <dbReference type="NCBI Taxonomy" id="114885"/>
    <lineage>
        <taxon>Bacteria</taxon>
        <taxon>Bacillati</taxon>
        <taxon>Mycoplasmatota</taxon>
        <taxon>Mycoplasmoidales</taxon>
        <taxon>Metamycoplasmataceae</taxon>
        <taxon>Mycoplasmopsis</taxon>
    </lineage>
</organism>
<dbReference type="RefSeq" id="WP_129646598.1">
    <property type="nucleotide sequence ID" value="NZ_LR215037.1"/>
</dbReference>
<evidence type="ECO:0000313" key="2">
    <source>
        <dbReference type="EMBL" id="VEU75475.1"/>
    </source>
</evidence>
<gene>
    <name evidence="2" type="ORF">NCTC10168_00397</name>
</gene>
<keyword evidence="1" id="KW-0472">Membrane</keyword>
<sequence length="91" mass="10312">MKKVNIKVQTVIWTIVVAIALFLICICSFLIYKSNSVLYIKSVSIEESLKTAYQVYKAYSIGILLFSIILFIIGSAISYLGFRSWTYNATL</sequence>
<keyword evidence="1" id="KW-0812">Transmembrane</keyword>
<name>A0A449B4I3_9BACT</name>
<proteinExistence type="predicted"/>
<keyword evidence="1" id="KW-1133">Transmembrane helix</keyword>
<dbReference type="EMBL" id="LR215037">
    <property type="protein sequence ID" value="VEU75475.1"/>
    <property type="molecule type" value="Genomic_DNA"/>
</dbReference>
<evidence type="ECO:0000256" key="1">
    <source>
        <dbReference type="SAM" id="Phobius"/>
    </source>
</evidence>
<protein>
    <submittedName>
        <fullName evidence="2">Uncharacterized protein</fullName>
    </submittedName>
</protein>
<dbReference type="KEGG" id="mmau:NCTC10168_00397"/>
<dbReference type="OrthoDB" id="400414at2"/>
<feature type="transmembrane region" description="Helical" evidence="1">
    <location>
        <begin position="12"/>
        <end position="32"/>
    </location>
</feature>
<evidence type="ECO:0000313" key="3">
    <source>
        <dbReference type="Proteomes" id="UP000290243"/>
    </source>
</evidence>
<accession>A0A449B4I3</accession>
<feature type="transmembrane region" description="Helical" evidence="1">
    <location>
        <begin position="58"/>
        <end position="82"/>
    </location>
</feature>
<keyword evidence="3" id="KW-1185">Reference proteome</keyword>
<reference evidence="2 3" key="1">
    <citation type="submission" date="2019-01" db="EMBL/GenBank/DDBJ databases">
        <authorList>
            <consortium name="Pathogen Informatics"/>
        </authorList>
    </citation>
    <scope>NUCLEOTIDE SEQUENCE [LARGE SCALE GENOMIC DNA]</scope>
    <source>
        <strain evidence="2 3">NCTC10168</strain>
    </source>
</reference>
<dbReference type="Proteomes" id="UP000290243">
    <property type="component" value="Chromosome"/>
</dbReference>
<dbReference type="AlphaFoldDB" id="A0A449B4I3"/>